<keyword evidence="2" id="KW-1185">Reference proteome</keyword>
<sequence>MKTYNDYKVYYGDIHTHCGISYGHGSLEDALKNAREQLDFCSVTGHAHWHDMPEPDERIQYIIDFHKKGFQKLKNGWNDMLETLKKYNKDGRFLVFPGFEIHSNSDGDRTVVYKDITGEIIYAENIAQLHEKLKQLKEKGIESLSFPHHIGYKTGTRGINWSTFDGNKEPVAELISMHGCSEKSENTRPFLHSMGPADWESTIQYGLKQGHIFGFCANTDHHSAHPGSYGHGRTALWAEDLSRDALWQAFYQRRTYALTGDRIDLKFALNAAPMGSIIPACKQRDIDISVSAGSAIDYVDIVKDNRLLKRFSQCDFDNTADQDCETVKTKIHLELGWGERGKTTDWEVELEIDEGEILDIEPRFRGREVVSPVEKKDNSSQFYTSTWQRLSEKSLKLSCTSESNPNNSTCTTQGICLEIQAPRSARIKAVLNGKREVISLQRLMEGAYTGSLGSIDSPAYKFNRAPRSNEMNWNIKYIDTGTDTRFDIGHSFYYIRVKQQNDQWAWSSPVFVKK</sequence>
<protein>
    <recommendedName>
        <fullName evidence="3">DUF3604 domain-containing protein</fullName>
    </recommendedName>
</protein>
<name>A0A1Q2MFN6_9BACT</name>
<dbReference type="STRING" id="1851148.SMSP2_01426"/>
<evidence type="ECO:0000313" key="2">
    <source>
        <dbReference type="Proteomes" id="UP000188181"/>
    </source>
</evidence>
<organism evidence="1 2">
    <name type="scientific">Limihaloglobus sulfuriphilus</name>
    <dbReference type="NCBI Taxonomy" id="1851148"/>
    <lineage>
        <taxon>Bacteria</taxon>
        <taxon>Pseudomonadati</taxon>
        <taxon>Planctomycetota</taxon>
        <taxon>Phycisphaerae</taxon>
        <taxon>Sedimentisphaerales</taxon>
        <taxon>Sedimentisphaeraceae</taxon>
        <taxon>Limihaloglobus</taxon>
    </lineage>
</organism>
<proteinExistence type="predicted"/>
<reference evidence="2" key="1">
    <citation type="submission" date="2017-02" db="EMBL/GenBank/DDBJ databases">
        <title>Comparative genomics and description of representatives of a novel lineage of planctomycetes thriving in anoxic sediments.</title>
        <authorList>
            <person name="Spring S."/>
            <person name="Bunk B."/>
            <person name="Sproer C."/>
        </authorList>
    </citation>
    <scope>NUCLEOTIDE SEQUENCE [LARGE SCALE GENOMIC DNA]</scope>
    <source>
        <strain evidence="2">SM-Chi-D1</strain>
    </source>
</reference>
<dbReference type="InterPro" id="IPR022028">
    <property type="entry name" value="DUF3604"/>
</dbReference>
<evidence type="ECO:0008006" key="3">
    <source>
        <dbReference type="Google" id="ProtNLM"/>
    </source>
</evidence>
<accession>A0A1Q2MFN6</accession>
<dbReference type="InterPro" id="IPR016195">
    <property type="entry name" value="Pol/histidinol_Pase-like"/>
</dbReference>
<dbReference type="KEGG" id="pbas:SMSP2_01426"/>
<evidence type="ECO:0000313" key="1">
    <source>
        <dbReference type="EMBL" id="AQQ71062.1"/>
    </source>
</evidence>
<gene>
    <name evidence="1" type="ORF">SMSP2_01426</name>
</gene>
<dbReference type="RefSeq" id="WP_146683278.1">
    <property type="nucleotide sequence ID" value="NZ_CP019646.1"/>
</dbReference>
<dbReference type="EMBL" id="CP019646">
    <property type="protein sequence ID" value="AQQ71062.1"/>
    <property type="molecule type" value="Genomic_DNA"/>
</dbReference>
<dbReference type="Pfam" id="PF12228">
    <property type="entry name" value="DUF3604"/>
    <property type="match status" value="1"/>
</dbReference>
<dbReference type="Gene3D" id="3.20.20.140">
    <property type="entry name" value="Metal-dependent hydrolases"/>
    <property type="match status" value="1"/>
</dbReference>
<dbReference type="OrthoDB" id="543560at2"/>
<dbReference type="AlphaFoldDB" id="A0A1Q2MFN6"/>
<dbReference type="SUPFAM" id="SSF89550">
    <property type="entry name" value="PHP domain-like"/>
    <property type="match status" value="1"/>
</dbReference>
<dbReference type="Proteomes" id="UP000188181">
    <property type="component" value="Chromosome"/>
</dbReference>